<dbReference type="SUPFAM" id="SSF69618">
    <property type="entry name" value="HemD-like"/>
    <property type="match status" value="1"/>
</dbReference>
<dbReference type="InterPro" id="IPR039793">
    <property type="entry name" value="UROS/Hem4"/>
</dbReference>
<dbReference type="InterPro" id="IPR036108">
    <property type="entry name" value="4pyrrol_syn_uPrphyn_synt_sf"/>
</dbReference>
<proteinExistence type="predicted"/>
<feature type="domain" description="Tetrapyrrole biosynthesis uroporphyrinogen III synthase" evidence="1">
    <location>
        <begin position="18"/>
        <end position="258"/>
    </location>
</feature>
<dbReference type="Proteomes" id="UP000030528">
    <property type="component" value="Unassembled WGS sequence"/>
</dbReference>
<dbReference type="EMBL" id="AVPE01000004">
    <property type="protein sequence ID" value="KGX92967.1"/>
    <property type="molecule type" value="Genomic_DNA"/>
</dbReference>
<sequence>MTKLLGKTVAIAATRKTDEMSRLVEKQGGVPIVRSTQGTVFTPKEKVVTQLRGFIEEPPDWVVLTTGIGVETSLTIAREHNLEDAFLDLLTNTSIAARGYKTKQALKKLDLQPVVSSSDGTLNGLTSEIEGISFYGKRVGIQLHGENAPDLVSWFKEKGAEVTFLLPYEHTPPEQPVVEQLVREMVSHEVDAILFTSAIQVRQFFTAVREMDALEGVLDAFHSKVVATAVGQVTAGALFHEGVQRVVSPEHERMGAMVVALTKHYEDIQ</sequence>
<dbReference type="NCBIfam" id="NF004584">
    <property type="entry name" value="PRK05928.2-1"/>
    <property type="match status" value="1"/>
</dbReference>
<dbReference type="RefSeq" id="WP_026800046.1">
    <property type="nucleotide sequence ID" value="NZ_AULI01000006.1"/>
</dbReference>
<dbReference type="InterPro" id="IPR003754">
    <property type="entry name" value="4pyrrol_synth_uPrphyn_synth"/>
</dbReference>
<dbReference type="GO" id="GO:0006780">
    <property type="term" value="P:uroporphyrinogen III biosynthetic process"/>
    <property type="evidence" value="ECO:0007669"/>
    <property type="project" value="InterPro"/>
</dbReference>
<organism evidence="2 3">
    <name type="scientific">Pontibacillus halophilus JSM 076056 = DSM 19796</name>
    <dbReference type="NCBI Taxonomy" id="1385510"/>
    <lineage>
        <taxon>Bacteria</taxon>
        <taxon>Bacillati</taxon>
        <taxon>Bacillota</taxon>
        <taxon>Bacilli</taxon>
        <taxon>Bacillales</taxon>
        <taxon>Bacillaceae</taxon>
        <taxon>Pontibacillus</taxon>
    </lineage>
</organism>
<dbReference type="eggNOG" id="COG1587">
    <property type="taxonomic scope" value="Bacteria"/>
</dbReference>
<evidence type="ECO:0000259" key="1">
    <source>
        <dbReference type="Pfam" id="PF02602"/>
    </source>
</evidence>
<protein>
    <submittedName>
        <fullName evidence="2">Uroporphyrinogen-III synthase</fullName>
    </submittedName>
</protein>
<dbReference type="PANTHER" id="PTHR40082">
    <property type="entry name" value="BLR5956 PROTEIN"/>
    <property type="match status" value="1"/>
</dbReference>
<dbReference type="CDD" id="cd06578">
    <property type="entry name" value="HemD"/>
    <property type="match status" value="1"/>
</dbReference>
<dbReference type="PANTHER" id="PTHR40082:SF1">
    <property type="entry name" value="BLR5956 PROTEIN"/>
    <property type="match status" value="1"/>
</dbReference>
<dbReference type="Gene3D" id="3.40.50.10090">
    <property type="match status" value="2"/>
</dbReference>
<dbReference type="OrthoDB" id="9775656at2"/>
<dbReference type="Pfam" id="PF02602">
    <property type="entry name" value="HEM4"/>
    <property type="match status" value="1"/>
</dbReference>
<accession>A0A0A5IAW0</accession>
<dbReference type="GO" id="GO:0004852">
    <property type="term" value="F:uroporphyrinogen-III synthase activity"/>
    <property type="evidence" value="ECO:0007669"/>
    <property type="project" value="InterPro"/>
</dbReference>
<name>A0A0A5IAW0_9BACI</name>
<gene>
    <name evidence="2" type="ORF">N781_13915</name>
</gene>
<evidence type="ECO:0000313" key="2">
    <source>
        <dbReference type="EMBL" id="KGX92967.1"/>
    </source>
</evidence>
<keyword evidence="3" id="KW-1185">Reference proteome</keyword>
<reference evidence="2 3" key="1">
    <citation type="submission" date="2013-08" db="EMBL/GenBank/DDBJ databases">
        <authorList>
            <person name="Huang J."/>
            <person name="Wang G."/>
        </authorList>
    </citation>
    <scope>NUCLEOTIDE SEQUENCE [LARGE SCALE GENOMIC DNA]</scope>
    <source>
        <strain evidence="2 3">JSM 076056</strain>
    </source>
</reference>
<comment type="caution">
    <text evidence="2">The sequence shown here is derived from an EMBL/GenBank/DDBJ whole genome shotgun (WGS) entry which is preliminary data.</text>
</comment>
<dbReference type="STRING" id="1385510.GCA_000425205_01614"/>
<evidence type="ECO:0000313" key="3">
    <source>
        <dbReference type="Proteomes" id="UP000030528"/>
    </source>
</evidence>
<dbReference type="AlphaFoldDB" id="A0A0A5IAW0"/>